<comment type="caution">
    <text evidence="3">The sequence shown here is derived from an EMBL/GenBank/DDBJ whole genome shotgun (WGS) entry which is preliminary data.</text>
</comment>
<gene>
    <name evidence="3" type="ORF">ACFQJ7_03760</name>
</gene>
<dbReference type="GO" id="GO:0016301">
    <property type="term" value="F:kinase activity"/>
    <property type="evidence" value="ECO:0007669"/>
    <property type="project" value="UniProtKB-UniRule"/>
</dbReference>
<keyword evidence="1" id="KW-0067">ATP-binding</keyword>
<dbReference type="EMBL" id="JBHSZQ010000004">
    <property type="protein sequence ID" value="MFC7125155.1"/>
    <property type="molecule type" value="Genomic_DNA"/>
</dbReference>
<comment type="function">
    <text evidence="1">Phosphorylates (R)-pantoate to form (R)-4-phosphopantoate in the CoA biosynthesis pathway.</text>
</comment>
<dbReference type="InterPro" id="IPR014721">
    <property type="entry name" value="Ribsml_uS5_D2-typ_fold_subgr"/>
</dbReference>
<evidence type="ECO:0000313" key="4">
    <source>
        <dbReference type="Proteomes" id="UP001596414"/>
    </source>
</evidence>
<keyword evidence="1" id="KW-0173">Coenzyme A biosynthesis</keyword>
<organism evidence="3 4">
    <name type="scientific">Halovenus rubra</name>
    <dbReference type="NCBI Taxonomy" id="869890"/>
    <lineage>
        <taxon>Archaea</taxon>
        <taxon>Methanobacteriati</taxon>
        <taxon>Methanobacteriota</taxon>
        <taxon>Stenosarchaea group</taxon>
        <taxon>Halobacteria</taxon>
        <taxon>Halobacteriales</taxon>
        <taxon>Haloarculaceae</taxon>
        <taxon>Halovenus</taxon>
    </lineage>
</organism>
<dbReference type="PANTHER" id="PTHR42282:SF1">
    <property type="entry name" value="PANTOATE KINASE"/>
    <property type="match status" value="1"/>
</dbReference>
<dbReference type="Gene3D" id="3.30.230.10">
    <property type="match status" value="1"/>
</dbReference>
<comment type="similarity">
    <text evidence="1">Belongs to the GHMP kinase family. PoK subfamily.</text>
</comment>
<dbReference type="InterPro" id="IPR012043">
    <property type="entry name" value="PoK"/>
</dbReference>
<dbReference type="InterPro" id="IPR020568">
    <property type="entry name" value="Ribosomal_Su5_D2-typ_SF"/>
</dbReference>
<dbReference type="PANTHER" id="PTHR42282">
    <property type="entry name" value="PANTOATE KINASE-RELATED"/>
    <property type="match status" value="1"/>
</dbReference>
<dbReference type="Pfam" id="PF00288">
    <property type="entry name" value="GHMP_kinases_N"/>
    <property type="match status" value="1"/>
</dbReference>
<dbReference type="GO" id="GO:0015937">
    <property type="term" value="P:coenzyme A biosynthetic process"/>
    <property type="evidence" value="ECO:0007669"/>
    <property type="project" value="UniProtKB-UniRule"/>
</dbReference>
<feature type="domain" description="GHMP kinase N-terminal" evidence="2">
    <location>
        <begin position="63"/>
        <end position="142"/>
    </location>
</feature>
<evidence type="ECO:0000259" key="2">
    <source>
        <dbReference type="Pfam" id="PF00288"/>
    </source>
</evidence>
<dbReference type="RefSeq" id="WP_267636155.1">
    <property type="nucleotide sequence ID" value="NZ_JAODIY010000004.1"/>
</dbReference>
<keyword evidence="1 3" id="KW-0418">Kinase</keyword>
<protein>
    <recommendedName>
        <fullName evidence="1">Pantoate kinase</fullName>
        <shortName evidence="1">PoK</shortName>
        <ecNumber evidence="1">2.7.1.169</ecNumber>
    </recommendedName>
</protein>
<dbReference type="EC" id="2.7.1.169" evidence="1"/>
<evidence type="ECO:0000313" key="3">
    <source>
        <dbReference type="EMBL" id="MFC7125155.1"/>
    </source>
</evidence>
<dbReference type="HAMAP" id="MF_02223">
    <property type="entry name" value="Pantoate_kinase"/>
    <property type="match status" value="1"/>
</dbReference>
<reference evidence="3 4" key="1">
    <citation type="journal article" date="2014" name="Int. J. Syst. Evol. Microbiol.">
        <title>Complete genome sequence of Corynebacterium casei LMG S-19264T (=DSM 44701T), isolated from a smear-ripened cheese.</title>
        <authorList>
            <consortium name="US DOE Joint Genome Institute (JGI-PGF)"/>
            <person name="Walter F."/>
            <person name="Albersmeier A."/>
            <person name="Kalinowski J."/>
            <person name="Ruckert C."/>
        </authorList>
    </citation>
    <scope>NUCLEOTIDE SEQUENCE [LARGE SCALE GENOMIC DNA]</scope>
    <source>
        <strain evidence="3 4">CGMCC 4.7215</strain>
    </source>
</reference>
<proteinExistence type="inferred from homology"/>
<dbReference type="AlphaFoldDB" id="A0ABD5X7K3"/>
<dbReference type="Proteomes" id="UP001596414">
    <property type="component" value="Unassembled WGS sequence"/>
</dbReference>
<name>A0ABD5X7K3_9EURY</name>
<keyword evidence="1" id="KW-0808">Transferase</keyword>
<dbReference type="GO" id="GO:0005524">
    <property type="term" value="F:ATP binding"/>
    <property type="evidence" value="ECO:0007669"/>
    <property type="project" value="UniProtKB-KW"/>
</dbReference>
<dbReference type="SUPFAM" id="SSF54211">
    <property type="entry name" value="Ribosomal protein S5 domain 2-like"/>
    <property type="match status" value="1"/>
</dbReference>
<comment type="catalytic activity">
    <reaction evidence="1">
        <text>(R)-pantoate + ATP = (R)-4-phosphopantoate + ADP + H(+)</text>
        <dbReference type="Rhea" id="RHEA:28246"/>
        <dbReference type="ChEBI" id="CHEBI:15378"/>
        <dbReference type="ChEBI" id="CHEBI:15980"/>
        <dbReference type="ChEBI" id="CHEBI:30616"/>
        <dbReference type="ChEBI" id="CHEBI:61294"/>
        <dbReference type="ChEBI" id="CHEBI:456216"/>
        <dbReference type="EC" id="2.7.1.169"/>
    </reaction>
</comment>
<dbReference type="PIRSF" id="PIRSF016896">
    <property type="entry name" value="GHMP_arc_MJ0969"/>
    <property type="match status" value="1"/>
</dbReference>
<keyword evidence="1" id="KW-0547">Nucleotide-binding</keyword>
<dbReference type="InterPro" id="IPR006204">
    <property type="entry name" value="GHMP_kinase_N_dom"/>
</dbReference>
<sequence length="280" mass="28801">MADVAQAFVPGHVTGFFTTEPDSDPTKAGSRGCGIALSDGVTVTVQPADATSVALNGEEISMGAVERVLDALDVTAAVRGVTDLPLGSGFGVSGAMALGTALGANTAFDRRLSRNELVTIAHGAEVQAGTGLGDVVAQAQGGVTIRLEAGGPHTNVLDAIPARRRVEYHVIGGLATEEVLNGNTDTISMAGKKALSDVVEDPTLNRFMRASREFARESSLLTTRVRDVILDVNKIGGTATMAMLGKTVIALDTGLSDAGYDPQVSKVYPTGAALEPAQRQ</sequence>
<comment type="pathway">
    <text evidence="1">Cofactor biosynthesis; coenzyme A biosynthesis.</text>
</comment>
<evidence type="ECO:0000256" key="1">
    <source>
        <dbReference type="HAMAP-Rule" id="MF_02223"/>
    </source>
</evidence>
<accession>A0ABD5X7K3</accession>